<evidence type="ECO:0000313" key="2">
    <source>
        <dbReference type="EMBL" id="NGY05198.1"/>
    </source>
</evidence>
<keyword evidence="3" id="KW-1185">Reference proteome</keyword>
<keyword evidence="1" id="KW-0732">Signal</keyword>
<gene>
    <name evidence="2" type="ORF">G7Y85_10495</name>
</gene>
<dbReference type="EMBL" id="JAAMOW010000005">
    <property type="protein sequence ID" value="NGY05198.1"/>
    <property type="molecule type" value="Genomic_DNA"/>
</dbReference>
<name>A0A6M2BRT2_9GAMM</name>
<comment type="caution">
    <text evidence="2">The sequence shown here is derived from an EMBL/GenBank/DDBJ whole genome shotgun (WGS) entry which is preliminary data.</text>
</comment>
<organism evidence="2 3">
    <name type="scientific">Solimonas terrae</name>
    <dbReference type="NCBI Taxonomy" id="1396819"/>
    <lineage>
        <taxon>Bacteria</taxon>
        <taxon>Pseudomonadati</taxon>
        <taxon>Pseudomonadota</taxon>
        <taxon>Gammaproteobacteria</taxon>
        <taxon>Nevskiales</taxon>
        <taxon>Nevskiaceae</taxon>
        <taxon>Solimonas</taxon>
    </lineage>
</organism>
<feature type="signal peptide" evidence="1">
    <location>
        <begin position="1"/>
        <end position="26"/>
    </location>
</feature>
<protein>
    <submittedName>
        <fullName evidence="2">Uncharacterized protein</fullName>
    </submittedName>
</protein>
<feature type="chain" id="PRO_5026918252" evidence="1">
    <location>
        <begin position="27"/>
        <end position="159"/>
    </location>
</feature>
<dbReference type="AlphaFoldDB" id="A0A6M2BRT2"/>
<dbReference type="Proteomes" id="UP000472676">
    <property type="component" value="Unassembled WGS sequence"/>
</dbReference>
<accession>A0A6M2BRT2</accession>
<dbReference type="RefSeq" id="WP_166256130.1">
    <property type="nucleotide sequence ID" value="NZ_JAAMOW010000005.1"/>
</dbReference>
<evidence type="ECO:0000313" key="3">
    <source>
        <dbReference type="Proteomes" id="UP000472676"/>
    </source>
</evidence>
<reference evidence="2 3" key="1">
    <citation type="journal article" date="2014" name="Int. J. Syst. Evol. Microbiol.">
        <title>Solimonas terrae sp. nov., isolated from soil.</title>
        <authorList>
            <person name="Kim S.J."/>
            <person name="Moon J.Y."/>
            <person name="Weon H.Y."/>
            <person name="Ahn J.H."/>
            <person name="Chen W.M."/>
            <person name="Kwon S.W."/>
        </authorList>
    </citation>
    <scope>NUCLEOTIDE SEQUENCE [LARGE SCALE GENOMIC DNA]</scope>
    <source>
        <strain evidence="2 3">KIS83-12</strain>
    </source>
</reference>
<proteinExistence type="predicted"/>
<sequence>MLSRFRTALIALLAALALLGALPAFAQAFTDADQQALAQYTLSTSFLTRCAAIVHDVQKQNVSVGDAMVGEGGLDQMAARLDAMPDMHAILTAHKMAAREYLIGSVVLVRAIMGARMLDDPEQAGDFDPDTTLLGNITFYRVHRDEIETMMKPPADAPG</sequence>
<evidence type="ECO:0000256" key="1">
    <source>
        <dbReference type="SAM" id="SignalP"/>
    </source>
</evidence>